<dbReference type="EMBL" id="BAAATZ010000033">
    <property type="protein sequence ID" value="GAA2736569.1"/>
    <property type="molecule type" value="Genomic_DNA"/>
</dbReference>
<evidence type="ECO:0000313" key="2">
    <source>
        <dbReference type="EMBL" id="GAA2736569.1"/>
    </source>
</evidence>
<keyword evidence="3" id="KW-1185">Reference proteome</keyword>
<evidence type="ECO:0000259" key="1">
    <source>
        <dbReference type="Pfam" id="PF13452"/>
    </source>
</evidence>
<dbReference type="InterPro" id="IPR029069">
    <property type="entry name" value="HotDog_dom_sf"/>
</dbReference>
<evidence type="ECO:0000313" key="3">
    <source>
        <dbReference type="Proteomes" id="UP001501842"/>
    </source>
</evidence>
<dbReference type="Proteomes" id="UP001501842">
    <property type="component" value="Unassembled WGS sequence"/>
</dbReference>
<comment type="caution">
    <text evidence="2">The sequence shown here is derived from an EMBL/GenBank/DDBJ whole genome shotgun (WGS) entry which is preliminary data.</text>
</comment>
<dbReference type="Pfam" id="PF13452">
    <property type="entry name" value="FAS1_DH_region"/>
    <property type="match status" value="1"/>
</dbReference>
<dbReference type="InterPro" id="IPR039569">
    <property type="entry name" value="FAS1-like_DH_region"/>
</dbReference>
<feature type="domain" description="FAS1-like dehydratase" evidence="1">
    <location>
        <begin position="29"/>
        <end position="141"/>
    </location>
</feature>
<accession>A0ABP6H805</accession>
<sequence>MSTEEEFGVLTDAAFERSRRRIGIPARPLTPHNLEVTSDGTRHFAYGYGDANPLWSDPEYGAKTRWGGLIAPPNFMYTMGENVAPPLTPEQKALLKGDPFAGLGSYQAVMEFQWFRPLTLGDRCKVIRAQVGVQEKPSKFGGRTAHVTHDFLFANGRGEIHCVQSGTWINAERHTSAANAEKADPIDFTTPYTDEQLAEIDAAYDAETRRGAEPRYWEDVEIGDEIQPRVKGPLTVTDIVTWHIGWGMQLTPPGAFGIARKVRRKVPGLYPRNARNIPDTVQRLHWEPERARELGIPMSYDYGAMRETWLTHAITDWMGDDAWLWKLSCQHRKFNHMGDATWVTGRVVDKVASEGRHEVHLELACTNQRGEVSTPGEAVVLLPTRDAAVTLPTPPADDLTGLLAYEIERFA</sequence>
<dbReference type="CDD" id="cd03441">
    <property type="entry name" value="R_hydratase_like"/>
    <property type="match status" value="1"/>
</dbReference>
<proteinExistence type="predicted"/>
<dbReference type="SUPFAM" id="SSF54637">
    <property type="entry name" value="Thioesterase/thiol ester dehydrase-isomerase"/>
    <property type="match status" value="2"/>
</dbReference>
<reference evidence="3" key="1">
    <citation type="journal article" date="2019" name="Int. J. Syst. Evol. Microbiol.">
        <title>The Global Catalogue of Microorganisms (GCM) 10K type strain sequencing project: providing services to taxonomists for standard genome sequencing and annotation.</title>
        <authorList>
            <consortium name="The Broad Institute Genomics Platform"/>
            <consortium name="The Broad Institute Genome Sequencing Center for Infectious Disease"/>
            <person name="Wu L."/>
            <person name="Ma J."/>
        </authorList>
    </citation>
    <scope>NUCLEOTIDE SEQUENCE [LARGE SCALE GENOMIC DNA]</scope>
    <source>
        <strain evidence="3">JCM 8201</strain>
    </source>
</reference>
<protein>
    <submittedName>
        <fullName evidence="2">MaoC family dehydratase N-terminal domain-containing protein</fullName>
    </submittedName>
</protein>
<gene>
    <name evidence="2" type="ORF">GCM10010439_63960</name>
</gene>
<dbReference type="Gene3D" id="3.10.129.10">
    <property type="entry name" value="Hotdog Thioesterase"/>
    <property type="match status" value="2"/>
</dbReference>
<organism evidence="2 3">
    <name type="scientific">Actinocorallia aurantiaca</name>
    <dbReference type="NCBI Taxonomy" id="46204"/>
    <lineage>
        <taxon>Bacteria</taxon>
        <taxon>Bacillati</taxon>
        <taxon>Actinomycetota</taxon>
        <taxon>Actinomycetes</taxon>
        <taxon>Streptosporangiales</taxon>
        <taxon>Thermomonosporaceae</taxon>
        <taxon>Actinocorallia</taxon>
    </lineage>
</organism>
<name>A0ABP6H805_9ACTN</name>
<dbReference type="RefSeq" id="WP_344456260.1">
    <property type="nucleotide sequence ID" value="NZ_BAAATZ010000033.1"/>
</dbReference>